<dbReference type="RefSeq" id="WP_014137415.1">
    <property type="nucleotide sequence ID" value="NC_016109.1"/>
</dbReference>
<accession>E4NF35</accession>
<evidence type="ECO:0000313" key="2">
    <source>
        <dbReference type="Proteomes" id="UP000007076"/>
    </source>
</evidence>
<dbReference type="STRING" id="452652.KSE_43310"/>
<dbReference type="Proteomes" id="UP000007076">
    <property type="component" value="Chromosome"/>
</dbReference>
<reference evidence="1 2" key="1">
    <citation type="journal article" date="2010" name="DNA Res.">
        <title>Genome sequence of Kitasatospora setae NBRC 14216T: an evolutionary snapshot of the family Streptomycetaceae.</title>
        <authorList>
            <person name="Ichikawa N."/>
            <person name="Oguchi A."/>
            <person name="Ikeda H."/>
            <person name="Ishikawa J."/>
            <person name="Kitani S."/>
            <person name="Watanabe Y."/>
            <person name="Nakamura S."/>
            <person name="Katano Y."/>
            <person name="Kishi E."/>
            <person name="Sasagawa M."/>
            <person name="Ankai A."/>
            <person name="Fukui S."/>
            <person name="Hashimoto Y."/>
            <person name="Kamata S."/>
            <person name="Otoguro M."/>
            <person name="Tanikawa S."/>
            <person name="Nihira T."/>
            <person name="Horinouchi S."/>
            <person name="Ohnishi Y."/>
            <person name="Hayakawa M."/>
            <person name="Kuzuyama T."/>
            <person name="Arisawa A."/>
            <person name="Nomoto F."/>
            <person name="Miura H."/>
            <person name="Takahashi Y."/>
            <person name="Fujita N."/>
        </authorList>
    </citation>
    <scope>NUCLEOTIDE SEQUENCE [LARGE SCALE GENOMIC DNA]</scope>
    <source>
        <strain evidence="2">ATCC 33774 / DSM 43861 / JCM 3304 / KCC A-0304 / NBRC 14216 / KM-6054</strain>
    </source>
</reference>
<organism evidence="1 2">
    <name type="scientific">Kitasatospora setae (strain ATCC 33774 / DSM 43861 / JCM 3304 / KCC A-0304 / NBRC 14216 / KM-6054)</name>
    <name type="common">Streptomyces setae</name>
    <dbReference type="NCBI Taxonomy" id="452652"/>
    <lineage>
        <taxon>Bacteria</taxon>
        <taxon>Bacillati</taxon>
        <taxon>Actinomycetota</taxon>
        <taxon>Actinomycetes</taxon>
        <taxon>Kitasatosporales</taxon>
        <taxon>Streptomycetaceae</taxon>
        <taxon>Kitasatospora</taxon>
    </lineage>
</organism>
<proteinExistence type="predicted"/>
<evidence type="ECO:0000313" key="1">
    <source>
        <dbReference type="EMBL" id="BAJ30115.1"/>
    </source>
</evidence>
<dbReference type="PATRIC" id="fig|452652.3.peg.4313"/>
<name>E4NF35_KITSK</name>
<dbReference type="EMBL" id="AP010968">
    <property type="protein sequence ID" value="BAJ30115.1"/>
    <property type="molecule type" value="Genomic_DNA"/>
</dbReference>
<gene>
    <name evidence="1" type="ordered locus">KSE_43310</name>
</gene>
<dbReference type="AlphaFoldDB" id="E4NF35"/>
<sequence length="47" mass="4868">MYGRDPVNGGFGANVLPTASGVGHFDYWNSDGASPRTKGRVITGGLD</sequence>
<protein>
    <submittedName>
        <fullName evidence="1">Uncharacterized protein</fullName>
    </submittedName>
</protein>
<keyword evidence="2" id="KW-1185">Reference proteome</keyword>
<dbReference type="HOGENOM" id="CLU_3169146_0_0_11"/>
<dbReference type="KEGG" id="ksk:KSE_43310"/>